<dbReference type="SUPFAM" id="SSF103473">
    <property type="entry name" value="MFS general substrate transporter"/>
    <property type="match status" value="1"/>
</dbReference>
<feature type="transmembrane region" description="Helical" evidence="5">
    <location>
        <begin position="253"/>
        <end position="275"/>
    </location>
</feature>
<protein>
    <submittedName>
        <fullName evidence="8">Organic cation transporter protein-like</fullName>
    </submittedName>
</protein>
<feature type="transmembrane region" description="Helical" evidence="5">
    <location>
        <begin position="281"/>
        <end position="299"/>
    </location>
</feature>
<feature type="transmembrane region" description="Helical" evidence="5">
    <location>
        <begin position="195"/>
        <end position="212"/>
    </location>
</feature>
<dbReference type="PROSITE" id="PS50850">
    <property type="entry name" value="MFS"/>
    <property type="match status" value="1"/>
</dbReference>
<sequence>MAEVNKPLYEASAMPHLISFDEILTHIGDLGRWQIQVFLLISLAILVLGLQNMVIVFIGAIPEHWCAVPELAALPYDVQKNLSIPYDISDEGVLKWSACEVYSERNYTQAAFLYASGGLDSLSHFFYTDGNQTSCENGWIYDQREGGSTFATDWDLVCGKSWLASAAGQSLYMLGFLIGCIVFGEISDKKGRKKTFLFTILMQATVSTASAFSPNYPVYAVLRFLTGAAAAGSCNSGFVYLMENIGGAYRNRCSNGVSIFYSMGWLLLALFAWLIPSWRHLQFGISVWMFILLGYYFLLDESPRWLYAEGKHEECEVALRKMAAINRRPYPENVQLILNEKKHQIVTDDGKVREPNVMDTLRTPNMRKKSLVMMLQW</sequence>
<evidence type="ECO:0000256" key="1">
    <source>
        <dbReference type="ARBA" id="ARBA00004141"/>
    </source>
</evidence>
<keyword evidence="7" id="KW-1185">Reference proteome</keyword>
<gene>
    <name evidence="8" type="primary">LOC106810567</name>
</gene>
<dbReference type="Pfam" id="PF00083">
    <property type="entry name" value="Sugar_tr"/>
    <property type="match status" value="1"/>
</dbReference>
<keyword evidence="3 5" id="KW-1133">Transmembrane helix</keyword>
<organism evidence="7 8">
    <name type="scientific">Priapulus caudatus</name>
    <name type="common">Priapulid worm</name>
    <dbReference type="NCBI Taxonomy" id="37621"/>
    <lineage>
        <taxon>Eukaryota</taxon>
        <taxon>Metazoa</taxon>
        <taxon>Ecdysozoa</taxon>
        <taxon>Scalidophora</taxon>
        <taxon>Priapulida</taxon>
        <taxon>Priapulimorpha</taxon>
        <taxon>Priapulimorphida</taxon>
        <taxon>Priapulidae</taxon>
        <taxon>Priapulus</taxon>
    </lineage>
</organism>
<comment type="subcellular location">
    <subcellularLocation>
        <location evidence="1">Membrane</location>
        <topology evidence="1">Multi-pass membrane protein</topology>
    </subcellularLocation>
</comment>
<feature type="transmembrane region" description="Helical" evidence="5">
    <location>
        <begin position="162"/>
        <end position="183"/>
    </location>
</feature>
<feature type="domain" description="Major facilitator superfamily (MFS) profile" evidence="6">
    <location>
        <begin position="37"/>
        <end position="377"/>
    </location>
</feature>
<evidence type="ECO:0000256" key="2">
    <source>
        <dbReference type="ARBA" id="ARBA00022692"/>
    </source>
</evidence>
<evidence type="ECO:0000256" key="4">
    <source>
        <dbReference type="ARBA" id="ARBA00023136"/>
    </source>
</evidence>
<feature type="transmembrane region" description="Helical" evidence="5">
    <location>
        <begin position="37"/>
        <end position="61"/>
    </location>
</feature>
<keyword evidence="2 5" id="KW-0812">Transmembrane</keyword>
<reference evidence="8" key="1">
    <citation type="submission" date="2025-08" db="UniProtKB">
        <authorList>
            <consortium name="RefSeq"/>
        </authorList>
    </citation>
    <scope>IDENTIFICATION</scope>
</reference>
<name>A0ABM1EB70_PRICU</name>
<dbReference type="RefSeq" id="XP_014669441.1">
    <property type="nucleotide sequence ID" value="XM_014813955.1"/>
</dbReference>
<evidence type="ECO:0000256" key="3">
    <source>
        <dbReference type="ARBA" id="ARBA00022989"/>
    </source>
</evidence>
<dbReference type="InterPro" id="IPR036259">
    <property type="entry name" value="MFS_trans_sf"/>
</dbReference>
<evidence type="ECO:0000313" key="7">
    <source>
        <dbReference type="Proteomes" id="UP000695022"/>
    </source>
</evidence>
<dbReference type="Gene3D" id="1.20.1250.20">
    <property type="entry name" value="MFS general substrate transporter like domains"/>
    <property type="match status" value="1"/>
</dbReference>
<dbReference type="Proteomes" id="UP000695022">
    <property type="component" value="Unplaced"/>
</dbReference>
<keyword evidence="4 5" id="KW-0472">Membrane</keyword>
<evidence type="ECO:0000313" key="8">
    <source>
        <dbReference type="RefSeq" id="XP_014669441.1"/>
    </source>
</evidence>
<dbReference type="GeneID" id="106810567"/>
<feature type="transmembrane region" description="Helical" evidence="5">
    <location>
        <begin position="218"/>
        <end position="241"/>
    </location>
</feature>
<dbReference type="InterPro" id="IPR005828">
    <property type="entry name" value="MFS_sugar_transport-like"/>
</dbReference>
<evidence type="ECO:0000259" key="6">
    <source>
        <dbReference type="PROSITE" id="PS50850"/>
    </source>
</evidence>
<evidence type="ECO:0000256" key="5">
    <source>
        <dbReference type="SAM" id="Phobius"/>
    </source>
</evidence>
<proteinExistence type="predicted"/>
<accession>A0ABM1EB70</accession>
<dbReference type="PANTHER" id="PTHR24064">
    <property type="entry name" value="SOLUTE CARRIER FAMILY 22 MEMBER"/>
    <property type="match status" value="1"/>
</dbReference>
<dbReference type="InterPro" id="IPR020846">
    <property type="entry name" value="MFS_dom"/>
</dbReference>